<proteinExistence type="predicted"/>
<name>A0ABR1CF06_NECAM</name>
<accession>A0ABR1CF06</accession>
<evidence type="ECO:0000313" key="2">
    <source>
        <dbReference type="Proteomes" id="UP001303046"/>
    </source>
</evidence>
<evidence type="ECO:0000313" key="1">
    <source>
        <dbReference type="EMBL" id="KAK6737029.1"/>
    </source>
</evidence>
<sequence length="84" mass="9372">MLNFSSLRLRDVAMLLVNEYEIVHTEFLLVVQKTWDSHVGSSLPNDAISYAIERGQLCRRSTSAAQQTQLKQAPEAVILGQGQV</sequence>
<keyword evidence="2" id="KW-1185">Reference proteome</keyword>
<dbReference type="Proteomes" id="UP001303046">
    <property type="component" value="Unassembled WGS sequence"/>
</dbReference>
<reference evidence="1 2" key="1">
    <citation type="submission" date="2023-08" db="EMBL/GenBank/DDBJ databases">
        <title>A Necator americanus chromosomal reference genome.</title>
        <authorList>
            <person name="Ilik V."/>
            <person name="Petrzelkova K.J."/>
            <person name="Pardy F."/>
            <person name="Fuh T."/>
            <person name="Niatou-Singa F.S."/>
            <person name="Gouil Q."/>
            <person name="Baker L."/>
            <person name="Ritchie M.E."/>
            <person name="Jex A.R."/>
            <person name="Gazzola D."/>
            <person name="Li H."/>
            <person name="Toshio Fujiwara R."/>
            <person name="Zhan B."/>
            <person name="Aroian R.V."/>
            <person name="Pafco B."/>
            <person name="Schwarz E.M."/>
        </authorList>
    </citation>
    <scope>NUCLEOTIDE SEQUENCE [LARGE SCALE GENOMIC DNA]</scope>
    <source>
        <strain evidence="1 2">Aroian</strain>
        <tissue evidence="1">Whole animal</tissue>
    </source>
</reference>
<comment type="caution">
    <text evidence="1">The sequence shown here is derived from an EMBL/GenBank/DDBJ whole genome shotgun (WGS) entry which is preliminary data.</text>
</comment>
<protein>
    <submittedName>
        <fullName evidence="1">Uncharacterized protein</fullName>
    </submittedName>
</protein>
<dbReference type="EMBL" id="JAVFWL010000002">
    <property type="protein sequence ID" value="KAK6737029.1"/>
    <property type="molecule type" value="Genomic_DNA"/>
</dbReference>
<organism evidence="1 2">
    <name type="scientific">Necator americanus</name>
    <name type="common">Human hookworm</name>
    <dbReference type="NCBI Taxonomy" id="51031"/>
    <lineage>
        <taxon>Eukaryota</taxon>
        <taxon>Metazoa</taxon>
        <taxon>Ecdysozoa</taxon>
        <taxon>Nematoda</taxon>
        <taxon>Chromadorea</taxon>
        <taxon>Rhabditida</taxon>
        <taxon>Rhabditina</taxon>
        <taxon>Rhabditomorpha</taxon>
        <taxon>Strongyloidea</taxon>
        <taxon>Ancylostomatidae</taxon>
        <taxon>Bunostominae</taxon>
        <taxon>Necator</taxon>
    </lineage>
</organism>
<gene>
    <name evidence="1" type="primary">Necator_chrII.g7409</name>
    <name evidence="1" type="ORF">RB195_019616</name>
</gene>